<feature type="region of interest" description="Disordered" evidence="2">
    <location>
        <begin position="97"/>
        <end position="122"/>
    </location>
</feature>
<evidence type="ECO:0000256" key="2">
    <source>
        <dbReference type="SAM" id="MobiDB-lite"/>
    </source>
</evidence>
<dbReference type="CDD" id="cd00051">
    <property type="entry name" value="EFh"/>
    <property type="match status" value="1"/>
</dbReference>
<comment type="caution">
    <text evidence="4">The sequence shown here is derived from an EMBL/GenBank/DDBJ whole genome shotgun (WGS) entry which is preliminary data.</text>
</comment>
<dbReference type="EMBL" id="CAJHUC010001222">
    <property type="protein sequence ID" value="CAD7700316.1"/>
    <property type="molecule type" value="Genomic_DNA"/>
</dbReference>
<feature type="domain" description="EF-hand" evidence="3">
    <location>
        <begin position="24"/>
        <end position="59"/>
    </location>
</feature>
<protein>
    <recommendedName>
        <fullName evidence="3">EF-hand domain-containing protein</fullName>
    </recommendedName>
</protein>
<evidence type="ECO:0000313" key="4">
    <source>
        <dbReference type="EMBL" id="CAD7700316.1"/>
    </source>
</evidence>
<name>A0A8S1IYN7_9CHLO</name>
<dbReference type="Gene3D" id="1.10.238.10">
    <property type="entry name" value="EF-hand"/>
    <property type="match status" value="1"/>
</dbReference>
<gene>
    <name evidence="4" type="ORF">OSTQU699_LOCUS5675</name>
</gene>
<feature type="compositionally biased region" description="Low complexity" evidence="2">
    <location>
        <begin position="189"/>
        <end position="212"/>
    </location>
</feature>
<dbReference type="SMART" id="SM00054">
    <property type="entry name" value="EFh"/>
    <property type="match status" value="1"/>
</dbReference>
<proteinExistence type="predicted"/>
<feature type="compositionally biased region" description="Basic and acidic residues" evidence="2">
    <location>
        <begin position="138"/>
        <end position="147"/>
    </location>
</feature>
<keyword evidence="5" id="KW-1185">Reference proteome</keyword>
<organism evidence="4 5">
    <name type="scientific">Ostreobium quekettii</name>
    <dbReference type="NCBI Taxonomy" id="121088"/>
    <lineage>
        <taxon>Eukaryota</taxon>
        <taxon>Viridiplantae</taxon>
        <taxon>Chlorophyta</taxon>
        <taxon>core chlorophytes</taxon>
        <taxon>Ulvophyceae</taxon>
        <taxon>TCBD clade</taxon>
        <taxon>Bryopsidales</taxon>
        <taxon>Ostreobineae</taxon>
        <taxon>Ostreobiaceae</taxon>
        <taxon>Ostreobium</taxon>
    </lineage>
</organism>
<feature type="compositionally biased region" description="Polar residues" evidence="2">
    <location>
        <begin position="159"/>
        <end position="169"/>
    </location>
</feature>
<feature type="region of interest" description="Disordered" evidence="2">
    <location>
        <begin position="349"/>
        <end position="383"/>
    </location>
</feature>
<evidence type="ECO:0000313" key="5">
    <source>
        <dbReference type="Proteomes" id="UP000708148"/>
    </source>
</evidence>
<sequence length="383" mass="39404">MGLGGRSFAEFAHLWYGLMLDTADEPVVLARAFYFFDKDGNGEVTTEELKATMEELGGMLGPGEIDQFMALTRSEREGVLIYRDFVRALLSQRPKYLPPGQRCSPGGGDGSGEIRSAPSGGYCELQAPLDGLDHRMSGAWARRDGGGDPRLAAGDLRQSGLNTGASSAALSHDRGSLAMVWPEPPEAKGQAGAAEEPPVAVAQAQRSAAREAISSDAAQTSGGETVKVEAAPGESLDPARGSKAMIWPELPGANGQAEAAEASAAAATQGRRSATHAAISSDAAQTSGVEAVKAEAAPETGLGPGGGSLGMIWAELPGASIQEAAAEAAPVASTRGLASEAFRDLRPLGPVSVMTMRRRSAPSEGRSQEGARRPRGVSPPSDA</sequence>
<feature type="compositionally biased region" description="Low complexity" evidence="2">
    <location>
        <begin position="255"/>
        <end position="272"/>
    </location>
</feature>
<dbReference type="SUPFAM" id="SSF47473">
    <property type="entry name" value="EF-hand"/>
    <property type="match status" value="1"/>
</dbReference>
<dbReference type="PROSITE" id="PS50222">
    <property type="entry name" value="EF_HAND_2"/>
    <property type="match status" value="1"/>
</dbReference>
<dbReference type="InterPro" id="IPR011992">
    <property type="entry name" value="EF-hand-dom_pair"/>
</dbReference>
<dbReference type="GO" id="GO:0005509">
    <property type="term" value="F:calcium ion binding"/>
    <property type="evidence" value="ECO:0007669"/>
    <property type="project" value="InterPro"/>
</dbReference>
<dbReference type="InterPro" id="IPR002048">
    <property type="entry name" value="EF_hand_dom"/>
</dbReference>
<feature type="region of interest" description="Disordered" evidence="2">
    <location>
        <begin position="254"/>
        <end position="286"/>
    </location>
</feature>
<reference evidence="4" key="1">
    <citation type="submission" date="2020-12" db="EMBL/GenBank/DDBJ databases">
        <authorList>
            <person name="Iha C."/>
        </authorList>
    </citation>
    <scope>NUCLEOTIDE SEQUENCE</scope>
</reference>
<dbReference type="PROSITE" id="PS00018">
    <property type="entry name" value="EF_HAND_1"/>
    <property type="match status" value="1"/>
</dbReference>
<accession>A0A8S1IYN7</accession>
<dbReference type="InterPro" id="IPR018247">
    <property type="entry name" value="EF_Hand_1_Ca_BS"/>
</dbReference>
<dbReference type="Proteomes" id="UP000708148">
    <property type="component" value="Unassembled WGS sequence"/>
</dbReference>
<dbReference type="OrthoDB" id="26525at2759"/>
<feature type="region of interest" description="Disordered" evidence="2">
    <location>
        <begin position="138"/>
        <end position="240"/>
    </location>
</feature>
<keyword evidence="1" id="KW-0106">Calcium</keyword>
<dbReference type="Pfam" id="PF13405">
    <property type="entry name" value="EF-hand_6"/>
    <property type="match status" value="1"/>
</dbReference>
<evidence type="ECO:0000256" key="1">
    <source>
        <dbReference type="ARBA" id="ARBA00022837"/>
    </source>
</evidence>
<dbReference type="AlphaFoldDB" id="A0A8S1IYN7"/>
<evidence type="ECO:0000259" key="3">
    <source>
        <dbReference type="PROSITE" id="PS50222"/>
    </source>
</evidence>